<comment type="subunit">
    <text evidence="2">Homotetramer.</text>
</comment>
<dbReference type="GO" id="GO:0006260">
    <property type="term" value="P:DNA replication"/>
    <property type="evidence" value="ECO:0007669"/>
    <property type="project" value="UniProtKB-UniRule"/>
</dbReference>
<dbReference type="EMBL" id="JACRSO010000003">
    <property type="protein sequence ID" value="MBC8529478.1"/>
    <property type="molecule type" value="Genomic_DNA"/>
</dbReference>
<evidence type="ECO:0000256" key="1">
    <source>
        <dbReference type="ARBA" id="ARBA00023125"/>
    </source>
</evidence>
<keyword evidence="1 2" id="KW-0238">DNA-binding</keyword>
<evidence type="ECO:0000313" key="5">
    <source>
        <dbReference type="EMBL" id="MBC8529478.1"/>
    </source>
</evidence>
<keyword evidence="2" id="KW-0227">DNA damage</keyword>
<keyword evidence="2" id="KW-0234">DNA repair</keyword>
<dbReference type="PIRSF" id="PIRSF002070">
    <property type="entry name" value="SSB"/>
    <property type="match status" value="1"/>
</dbReference>
<dbReference type="Pfam" id="PF00436">
    <property type="entry name" value="SSB"/>
    <property type="match status" value="1"/>
</dbReference>
<evidence type="ECO:0000256" key="2">
    <source>
        <dbReference type="HAMAP-Rule" id="MF_00984"/>
    </source>
</evidence>
<dbReference type="InterPro" id="IPR000424">
    <property type="entry name" value="Primosome_PriB/ssb"/>
</dbReference>
<name>A0A926D0F8_9FIRM</name>
<organism evidence="5 6">
    <name type="scientific">Luoshenia tenuis</name>
    <dbReference type="NCBI Taxonomy" id="2763654"/>
    <lineage>
        <taxon>Bacteria</taxon>
        <taxon>Bacillati</taxon>
        <taxon>Bacillota</taxon>
        <taxon>Clostridia</taxon>
        <taxon>Christensenellales</taxon>
        <taxon>Christensenellaceae</taxon>
        <taxon>Luoshenia</taxon>
    </lineage>
</organism>
<evidence type="ECO:0000313" key="6">
    <source>
        <dbReference type="Proteomes" id="UP000654279"/>
    </source>
</evidence>
<feature type="short sequence motif" description="Important for interaction with partner proteins" evidence="2">
    <location>
        <begin position="139"/>
        <end position="144"/>
    </location>
</feature>
<reference evidence="5" key="1">
    <citation type="submission" date="2020-08" db="EMBL/GenBank/DDBJ databases">
        <title>Genome public.</title>
        <authorList>
            <person name="Liu C."/>
            <person name="Sun Q."/>
        </authorList>
    </citation>
    <scope>NUCLEOTIDE SEQUENCE</scope>
    <source>
        <strain evidence="5">NSJ-44</strain>
    </source>
</reference>
<gene>
    <name evidence="5" type="ORF">H8699_08570</name>
</gene>
<dbReference type="RefSeq" id="WP_138294564.1">
    <property type="nucleotide sequence ID" value="NZ_JACRSO010000003.1"/>
</dbReference>
<dbReference type="CDD" id="cd04496">
    <property type="entry name" value="SSB_OBF"/>
    <property type="match status" value="1"/>
</dbReference>
<keyword evidence="2" id="KW-0233">DNA recombination</keyword>
<evidence type="ECO:0000256" key="4">
    <source>
        <dbReference type="SAM" id="MobiDB-lite"/>
    </source>
</evidence>
<sequence>MNRAILVGNLTRDPELRATTSGVAVCSFTIAINRRFANQNGEREADFIPIVVWRGQAESCGRYLHKGSKVAVCGTIQTRSYDAQDGTRRYVTEVVADEVEFLTTQGGNGGGDGRYQDRGDSGFGAQAPAAPADLHNIEDDELPF</sequence>
<proteinExistence type="inferred from homology"/>
<feature type="region of interest" description="Disordered" evidence="4">
    <location>
        <begin position="103"/>
        <end position="144"/>
    </location>
</feature>
<dbReference type="GO" id="GO:0006310">
    <property type="term" value="P:DNA recombination"/>
    <property type="evidence" value="ECO:0007669"/>
    <property type="project" value="UniProtKB-UniRule"/>
</dbReference>
<dbReference type="HAMAP" id="MF_00984">
    <property type="entry name" value="SSB"/>
    <property type="match status" value="1"/>
</dbReference>
<dbReference type="Gene3D" id="2.40.50.140">
    <property type="entry name" value="Nucleic acid-binding proteins"/>
    <property type="match status" value="1"/>
</dbReference>
<dbReference type="GO" id="GO:0003697">
    <property type="term" value="F:single-stranded DNA binding"/>
    <property type="evidence" value="ECO:0007669"/>
    <property type="project" value="UniProtKB-UniRule"/>
</dbReference>
<evidence type="ECO:0000256" key="3">
    <source>
        <dbReference type="PIRNR" id="PIRNR002070"/>
    </source>
</evidence>
<comment type="caution">
    <text evidence="5">The sequence shown here is derived from an EMBL/GenBank/DDBJ whole genome shotgun (WGS) entry which is preliminary data.</text>
</comment>
<dbReference type="PANTHER" id="PTHR10302">
    <property type="entry name" value="SINGLE-STRANDED DNA-BINDING PROTEIN"/>
    <property type="match status" value="1"/>
</dbReference>
<dbReference type="AlphaFoldDB" id="A0A926D0F8"/>
<dbReference type="Proteomes" id="UP000654279">
    <property type="component" value="Unassembled WGS sequence"/>
</dbReference>
<dbReference type="GO" id="GO:0006281">
    <property type="term" value="P:DNA repair"/>
    <property type="evidence" value="ECO:0007669"/>
    <property type="project" value="UniProtKB-UniRule"/>
</dbReference>
<accession>A0A926D0F8</accession>
<comment type="caution">
    <text evidence="2">Lacks conserved residue(s) required for the propagation of feature annotation.</text>
</comment>
<comment type="function">
    <text evidence="2">Plays an important role in DNA replication, recombination and repair. Binds to ssDNA and to an array of partner proteins to recruit them to their sites of action during DNA metabolism.</text>
</comment>
<dbReference type="InterPro" id="IPR011344">
    <property type="entry name" value="ssDNA-bd"/>
</dbReference>
<dbReference type="InterPro" id="IPR012340">
    <property type="entry name" value="NA-bd_OB-fold"/>
</dbReference>
<keyword evidence="6" id="KW-1185">Reference proteome</keyword>
<protein>
    <recommendedName>
        <fullName evidence="2 3">Single-stranded DNA-binding protein</fullName>
        <shortName evidence="2">SSB</shortName>
    </recommendedName>
</protein>
<dbReference type="SUPFAM" id="SSF50249">
    <property type="entry name" value="Nucleic acid-binding proteins"/>
    <property type="match status" value="1"/>
</dbReference>
<dbReference type="GO" id="GO:0009295">
    <property type="term" value="C:nucleoid"/>
    <property type="evidence" value="ECO:0007669"/>
    <property type="project" value="TreeGrafter"/>
</dbReference>
<dbReference type="NCBIfam" id="TIGR00621">
    <property type="entry name" value="ssb"/>
    <property type="match status" value="1"/>
</dbReference>
<dbReference type="PROSITE" id="PS50935">
    <property type="entry name" value="SSB"/>
    <property type="match status" value="1"/>
</dbReference>
<dbReference type="PANTHER" id="PTHR10302:SF27">
    <property type="entry name" value="SINGLE-STRANDED DNA-BINDING PROTEIN"/>
    <property type="match status" value="1"/>
</dbReference>
<keyword evidence="2" id="KW-0235">DNA replication</keyword>